<evidence type="ECO:0000256" key="6">
    <source>
        <dbReference type="RuleBase" id="RU003557"/>
    </source>
</evidence>
<dbReference type="RefSeq" id="WP_303901890.1">
    <property type="nucleotide sequence ID" value="NZ_DYXC01000027.1"/>
</dbReference>
<keyword evidence="7" id="KW-0812">Transmembrane</keyword>
<evidence type="ECO:0000256" key="2">
    <source>
        <dbReference type="ARBA" id="ARBA00012705"/>
    </source>
</evidence>
<evidence type="ECO:0000256" key="5">
    <source>
        <dbReference type="ARBA" id="ARBA00040529"/>
    </source>
</evidence>
<keyword evidence="4 6" id="KW-0012">Acyltransferase</keyword>
<gene>
    <name evidence="10" type="ORF">K8V32_01685</name>
</gene>
<evidence type="ECO:0000259" key="8">
    <source>
        <dbReference type="Pfam" id="PF00108"/>
    </source>
</evidence>
<evidence type="ECO:0000256" key="3">
    <source>
        <dbReference type="ARBA" id="ARBA00022679"/>
    </source>
</evidence>
<dbReference type="Proteomes" id="UP000703315">
    <property type="component" value="Unassembled WGS sequence"/>
</dbReference>
<evidence type="ECO:0000313" key="10">
    <source>
        <dbReference type="EMBL" id="HJF13500.1"/>
    </source>
</evidence>
<dbReference type="Pfam" id="PF00108">
    <property type="entry name" value="Thiolase_N"/>
    <property type="match status" value="1"/>
</dbReference>
<dbReference type="InterPro" id="IPR020616">
    <property type="entry name" value="Thiolase_N"/>
</dbReference>
<evidence type="ECO:0000256" key="7">
    <source>
        <dbReference type="SAM" id="Phobius"/>
    </source>
</evidence>
<dbReference type="CDD" id="cd00751">
    <property type="entry name" value="thiolase"/>
    <property type="match status" value="1"/>
</dbReference>
<feature type="transmembrane region" description="Helical" evidence="7">
    <location>
        <begin position="324"/>
        <end position="344"/>
    </location>
</feature>
<dbReference type="PANTHER" id="PTHR18919">
    <property type="entry name" value="ACETYL-COA C-ACYLTRANSFERASE"/>
    <property type="match status" value="1"/>
</dbReference>
<dbReference type="PANTHER" id="PTHR18919:SF107">
    <property type="entry name" value="ACETYL-COA ACETYLTRANSFERASE, CYTOSOLIC"/>
    <property type="match status" value="1"/>
</dbReference>
<comment type="similarity">
    <text evidence="1 6">Belongs to the thiolase-like superfamily. Thiolase family.</text>
</comment>
<dbReference type="Gene3D" id="3.40.47.10">
    <property type="match status" value="2"/>
</dbReference>
<dbReference type="SUPFAM" id="SSF53901">
    <property type="entry name" value="Thiolase-like"/>
    <property type="match status" value="1"/>
</dbReference>
<reference evidence="10" key="1">
    <citation type="journal article" date="2021" name="PeerJ">
        <title>Extensive microbial diversity within the chicken gut microbiome revealed by metagenomics and culture.</title>
        <authorList>
            <person name="Gilroy R."/>
            <person name="Ravi A."/>
            <person name="Getino M."/>
            <person name="Pursley I."/>
            <person name="Horton D.L."/>
            <person name="Alikhan N.F."/>
            <person name="Baker D."/>
            <person name="Gharbi K."/>
            <person name="Hall N."/>
            <person name="Watson M."/>
            <person name="Adriaenssens E.M."/>
            <person name="Foster-Nyarko E."/>
            <person name="Jarju S."/>
            <person name="Secka A."/>
            <person name="Antonio M."/>
            <person name="Oren A."/>
            <person name="Chaudhuri R.R."/>
            <person name="La Ragione R."/>
            <person name="Hildebrand F."/>
            <person name="Pallen M.J."/>
        </authorList>
    </citation>
    <scope>NUCLEOTIDE SEQUENCE</scope>
    <source>
        <strain evidence="10">ChiHjej13B12-14962</strain>
    </source>
</reference>
<dbReference type="InterPro" id="IPR002155">
    <property type="entry name" value="Thiolase"/>
</dbReference>
<dbReference type="GO" id="GO:0003985">
    <property type="term" value="F:acetyl-CoA C-acetyltransferase activity"/>
    <property type="evidence" value="ECO:0007669"/>
    <property type="project" value="UniProtKB-EC"/>
</dbReference>
<proteinExistence type="inferred from homology"/>
<feature type="domain" description="Thiolase N-terminal" evidence="8">
    <location>
        <begin position="6"/>
        <end position="167"/>
    </location>
</feature>
<comment type="caution">
    <text evidence="10">The sequence shown here is derived from an EMBL/GenBank/DDBJ whole genome shotgun (WGS) entry which is preliminary data.</text>
</comment>
<protein>
    <recommendedName>
        <fullName evidence="5">Probable acetyl-CoA acetyltransferase</fullName>
        <ecNumber evidence="2">2.3.1.9</ecNumber>
    </recommendedName>
</protein>
<evidence type="ECO:0000313" key="11">
    <source>
        <dbReference type="Proteomes" id="UP000703315"/>
    </source>
</evidence>
<dbReference type="InterPro" id="IPR020613">
    <property type="entry name" value="Thiolase_CS"/>
</dbReference>
<keyword evidence="7" id="KW-0472">Membrane</keyword>
<reference evidence="10" key="2">
    <citation type="submission" date="2021-09" db="EMBL/GenBank/DDBJ databases">
        <authorList>
            <person name="Gilroy R."/>
        </authorList>
    </citation>
    <scope>NUCLEOTIDE SEQUENCE</scope>
    <source>
        <strain evidence="10">ChiHjej13B12-14962</strain>
    </source>
</reference>
<sequence>MMTRIIVTAGARTAITGWHRGQSDMTDDQLAATALSAMPSQPDLVMLGNTVGPGGNVARIATLGTGWEATGAVTLNAQCGSSLLAVGQAAAHAKMTGQTVVAGGVESPSTAWPDGQRTQAAFAPQGFPDPDMTYAADQLAVDYGISRQTQEHYAVTSHRRALANWSEFLVGGRDDDGPRDVRKLVGRLRTVTDHPKATVTALTAARIVDAAAVIQLAPESDADHLGVEILDYRLVGADPALPGIAAAPAIEAVLAAHHLSVSDIGVVDIVEAYAAQVIAVCQRIGLDPNTINQHGGALAHGHPWAASGVIALLTTIQQLRTAPAGTYGLTAAAIAGGMGVAVLVRNL</sequence>
<dbReference type="AlphaFoldDB" id="A0A921FJU1"/>
<dbReference type="EMBL" id="DYXC01000027">
    <property type="protein sequence ID" value="HJF13500.1"/>
    <property type="molecule type" value="Genomic_DNA"/>
</dbReference>
<name>A0A921FJU1_9MICC</name>
<dbReference type="PROSITE" id="PS00737">
    <property type="entry name" value="THIOLASE_2"/>
    <property type="match status" value="1"/>
</dbReference>
<evidence type="ECO:0000256" key="4">
    <source>
        <dbReference type="ARBA" id="ARBA00023315"/>
    </source>
</evidence>
<organism evidence="10 11">
    <name type="scientific">Enteractinococcus helveticum</name>
    <dbReference type="NCBI Taxonomy" id="1837282"/>
    <lineage>
        <taxon>Bacteria</taxon>
        <taxon>Bacillati</taxon>
        <taxon>Actinomycetota</taxon>
        <taxon>Actinomycetes</taxon>
        <taxon>Micrococcales</taxon>
        <taxon>Micrococcaceae</taxon>
    </lineage>
</organism>
<accession>A0A921FJU1</accession>
<keyword evidence="7" id="KW-1133">Transmembrane helix</keyword>
<dbReference type="InterPro" id="IPR016039">
    <property type="entry name" value="Thiolase-like"/>
</dbReference>
<keyword evidence="3 6" id="KW-0808">Transferase</keyword>
<evidence type="ECO:0000259" key="9">
    <source>
        <dbReference type="Pfam" id="PF02803"/>
    </source>
</evidence>
<dbReference type="InterPro" id="IPR020617">
    <property type="entry name" value="Thiolase_C"/>
</dbReference>
<evidence type="ECO:0000256" key="1">
    <source>
        <dbReference type="ARBA" id="ARBA00010982"/>
    </source>
</evidence>
<dbReference type="PIRSF" id="PIRSF000429">
    <property type="entry name" value="Ac-CoA_Ac_transf"/>
    <property type="match status" value="1"/>
</dbReference>
<feature type="domain" description="Thiolase C-terminal" evidence="9">
    <location>
        <begin position="228"/>
        <end position="345"/>
    </location>
</feature>
<dbReference type="EC" id="2.3.1.9" evidence="2"/>
<dbReference type="Pfam" id="PF02803">
    <property type="entry name" value="Thiolase_C"/>
    <property type="match status" value="1"/>
</dbReference>